<dbReference type="Gene3D" id="3.10.310.10">
    <property type="entry name" value="Diaminopimelate Epimerase, Chain A, domain 1"/>
    <property type="match status" value="2"/>
</dbReference>
<dbReference type="PANTHER" id="PTHR13774">
    <property type="entry name" value="PHENAZINE BIOSYNTHESIS PROTEIN"/>
    <property type="match status" value="1"/>
</dbReference>
<name>A0A839EEU6_9HYPH</name>
<dbReference type="PANTHER" id="PTHR13774:SF32">
    <property type="entry name" value="ANTISENSE-ENHANCING SEQUENCE 1"/>
    <property type="match status" value="1"/>
</dbReference>
<dbReference type="EC" id="5.3.3.17" evidence="3"/>
<evidence type="ECO:0000256" key="2">
    <source>
        <dbReference type="PIRSR" id="PIRSR016184-1"/>
    </source>
</evidence>
<dbReference type="EMBL" id="JACGXN010000002">
    <property type="protein sequence ID" value="MBA8878643.1"/>
    <property type="molecule type" value="Genomic_DNA"/>
</dbReference>
<protein>
    <submittedName>
        <fullName evidence="3">Trans-2,3-dihydro-3-hydroxyanthranilate isomerase</fullName>
        <ecNumber evidence="3">5.3.3.17</ecNumber>
    </submittedName>
</protein>
<dbReference type="Proteomes" id="UP000549052">
    <property type="component" value="Unassembled WGS sequence"/>
</dbReference>
<evidence type="ECO:0000256" key="1">
    <source>
        <dbReference type="ARBA" id="ARBA00008270"/>
    </source>
</evidence>
<keyword evidence="3" id="KW-0413">Isomerase</keyword>
<accession>A0A839EEU6</accession>
<dbReference type="GO" id="GO:0102943">
    <property type="term" value="F:trans-2,3-dihydro-3-hydroxy-anthranilate isomerase activity"/>
    <property type="evidence" value="ECO:0007669"/>
    <property type="project" value="UniProtKB-EC"/>
</dbReference>
<proteinExistence type="inferred from homology"/>
<comment type="caution">
    <text evidence="3">The sequence shown here is derived from an EMBL/GenBank/DDBJ whole genome shotgun (WGS) entry which is preliminary data.</text>
</comment>
<feature type="active site" evidence="2">
    <location>
        <position position="48"/>
    </location>
</feature>
<gene>
    <name evidence="3" type="ORF">FHW16_002355</name>
</gene>
<evidence type="ECO:0000313" key="4">
    <source>
        <dbReference type="Proteomes" id="UP000549052"/>
    </source>
</evidence>
<dbReference type="PIRSF" id="PIRSF016184">
    <property type="entry name" value="PhzC_PhzF"/>
    <property type="match status" value="1"/>
</dbReference>
<dbReference type="SUPFAM" id="SSF54506">
    <property type="entry name" value="Diaminopimelate epimerase-like"/>
    <property type="match status" value="1"/>
</dbReference>
<dbReference type="InterPro" id="IPR003719">
    <property type="entry name" value="Phenazine_PhzF-like"/>
</dbReference>
<dbReference type="AlphaFoldDB" id="A0A839EEU6"/>
<dbReference type="GO" id="GO:0005737">
    <property type="term" value="C:cytoplasm"/>
    <property type="evidence" value="ECO:0007669"/>
    <property type="project" value="TreeGrafter"/>
</dbReference>
<organism evidence="3 4">
    <name type="scientific">Phyllobacterium myrsinacearum</name>
    <dbReference type="NCBI Taxonomy" id="28101"/>
    <lineage>
        <taxon>Bacteria</taxon>
        <taxon>Pseudomonadati</taxon>
        <taxon>Pseudomonadota</taxon>
        <taxon>Alphaproteobacteria</taxon>
        <taxon>Hyphomicrobiales</taxon>
        <taxon>Phyllobacteriaceae</taxon>
        <taxon>Phyllobacterium</taxon>
    </lineage>
</organism>
<dbReference type="NCBIfam" id="TIGR00654">
    <property type="entry name" value="PhzF_family"/>
    <property type="match status" value="1"/>
</dbReference>
<dbReference type="Pfam" id="PF02567">
    <property type="entry name" value="PhzC-PhzF"/>
    <property type="match status" value="1"/>
</dbReference>
<reference evidence="3 4" key="1">
    <citation type="submission" date="2020-07" db="EMBL/GenBank/DDBJ databases">
        <title>Genomic Encyclopedia of Type Strains, Phase IV (KMG-V): Genome sequencing to study the core and pangenomes of soil and plant-associated prokaryotes.</title>
        <authorList>
            <person name="Whitman W."/>
        </authorList>
    </citation>
    <scope>NUCLEOTIDE SEQUENCE [LARGE SCALE GENOMIC DNA]</scope>
    <source>
        <strain evidence="3 4">AN3</strain>
    </source>
</reference>
<evidence type="ECO:0000313" key="3">
    <source>
        <dbReference type="EMBL" id="MBA8878643.1"/>
    </source>
</evidence>
<sequence>MMGGRHYQVYDVFTDTVLTGNPLAVVHDSADLDDDAMQRIAREFNFSETVFVLPAQNPAHTARIRIFTPEYEMPFAGHPTVGSAVALAQKRFADVSQDQEALIILEENVGPVRCGVKLTKGGAFAEFDLPKLPEPMPYDYDKIALARALGLEPKEIGFENHVPMIWDAGVPYLLIPVHGLAAAGRIRIDQAAMKNVAPTIGLRQLPAYVYCRETSLHDSNFHARMFVSDDGTYEDPATGSATAAFAGAIHYFDAPLDGLLRLWLEQGQEMGRPSRLRLELDIADQKLVGGRIGGSAVKTAEGQLFV</sequence>
<comment type="similarity">
    <text evidence="1">Belongs to the PhzF family.</text>
</comment>
<keyword evidence="4" id="KW-1185">Reference proteome</keyword>